<organism evidence="1 2">
    <name type="scientific">Burkholderia ubonensis</name>
    <dbReference type="NCBI Taxonomy" id="101571"/>
    <lineage>
        <taxon>Bacteria</taxon>
        <taxon>Pseudomonadati</taxon>
        <taxon>Pseudomonadota</taxon>
        <taxon>Betaproteobacteria</taxon>
        <taxon>Burkholderiales</taxon>
        <taxon>Burkholderiaceae</taxon>
        <taxon>Burkholderia</taxon>
        <taxon>Burkholderia cepacia complex</taxon>
    </lineage>
</organism>
<dbReference type="AlphaFoldDB" id="A0AA40UVJ3"/>
<proteinExistence type="predicted"/>
<evidence type="ECO:0000313" key="1">
    <source>
        <dbReference type="EMBL" id="KWZ53324.1"/>
    </source>
</evidence>
<evidence type="ECO:0000313" key="2">
    <source>
        <dbReference type="Proteomes" id="UP000070119"/>
    </source>
</evidence>
<accession>A0AA40UVJ3</accession>
<gene>
    <name evidence="1" type="ORF">WK57_30515</name>
</gene>
<name>A0AA40UVJ3_9BURK</name>
<dbReference type="Proteomes" id="UP000070119">
    <property type="component" value="Chromosome 2"/>
</dbReference>
<reference evidence="1 2" key="1">
    <citation type="submission" date="2015-11" db="EMBL/GenBank/DDBJ databases">
        <authorList>
            <person name="Sahl J."/>
            <person name="Wagner D."/>
            <person name="Keim P."/>
        </authorList>
    </citation>
    <scope>NUCLEOTIDE SEQUENCE [LARGE SCALE GENOMIC DNA]</scope>
    <source>
        <strain evidence="1 2">MSMB1157</strain>
    </source>
</reference>
<comment type="caution">
    <text evidence="1">The sequence shown here is derived from an EMBL/GenBank/DDBJ whole genome shotgun (WGS) entry which is preliminary data.</text>
</comment>
<dbReference type="EMBL" id="LNJU01000005">
    <property type="protein sequence ID" value="KWZ53324.1"/>
    <property type="molecule type" value="Genomic_DNA"/>
</dbReference>
<protein>
    <submittedName>
        <fullName evidence="1">Uncharacterized protein</fullName>
    </submittedName>
</protein>
<sequence length="59" mass="7077">MVERGGWRYCCECRKTGPRVKAHWNHGVRDYCDEHKPPPTPTLNDERLSEADYQTWMRL</sequence>